<evidence type="ECO:0000313" key="2">
    <source>
        <dbReference type="Proteomes" id="UP000002071"/>
    </source>
</evidence>
<accession>C7NPM4</accession>
<dbReference type="Proteomes" id="UP000002071">
    <property type="component" value="Chromosome"/>
</dbReference>
<dbReference type="KEGG" id="hut:Huta_2617"/>
<reference evidence="1 2" key="1">
    <citation type="journal article" date="2009" name="Stand. Genomic Sci.">
        <title>Complete genome sequence of Halorhabdus utahensis type strain (AX-2).</title>
        <authorList>
            <person name="Anderson I."/>
            <person name="Tindall B.J."/>
            <person name="Pomrenke H."/>
            <person name="Goker M."/>
            <person name="Lapidus A."/>
            <person name="Nolan M."/>
            <person name="Copeland A."/>
            <person name="Glavina Del Rio T."/>
            <person name="Chen F."/>
            <person name="Tice H."/>
            <person name="Cheng J.F."/>
            <person name="Lucas S."/>
            <person name="Chertkov O."/>
            <person name="Bruce D."/>
            <person name="Brettin T."/>
            <person name="Detter J.C."/>
            <person name="Han C."/>
            <person name="Goodwin L."/>
            <person name="Land M."/>
            <person name="Hauser L."/>
            <person name="Chang Y.J."/>
            <person name="Jeffries C.D."/>
            <person name="Pitluck S."/>
            <person name="Pati A."/>
            <person name="Mavromatis K."/>
            <person name="Ivanova N."/>
            <person name="Ovchinnikova G."/>
            <person name="Chen A."/>
            <person name="Palaniappan K."/>
            <person name="Chain P."/>
            <person name="Rohde M."/>
            <person name="Bristow J."/>
            <person name="Eisen J.A."/>
            <person name="Markowitz V."/>
            <person name="Hugenholtz P."/>
            <person name="Kyrpides N.C."/>
            <person name="Klenk H.P."/>
        </authorList>
    </citation>
    <scope>NUCLEOTIDE SEQUENCE [LARGE SCALE GENOMIC DNA]</scope>
    <source>
        <strain evidence="2">DSM 12940 / JCM 11049 / AX-2</strain>
    </source>
</reference>
<protein>
    <submittedName>
        <fullName evidence="1">Uncharacterized protein</fullName>
    </submittedName>
</protein>
<gene>
    <name evidence="1" type="ordered locus">Huta_2617</name>
</gene>
<dbReference type="EMBL" id="CP001687">
    <property type="protein sequence ID" value="ACV12779.1"/>
    <property type="molecule type" value="Genomic_DNA"/>
</dbReference>
<proteinExistence type="predicted"/>
<keyword evidence="2" id="KW-1185">Reference proteome</keyword>
<evidence type="ECO:0000313" key="1">
    <source>
        <dbReference type="EMBL" id="ACV12779.1"/>
    </source>
</evidence>
<sequence length="38" mass="4461">MNRQLVMYWLPGAFPGDCCWTNTLIEADLMEDEDVRRA</sequence>
<dbReference type="AlphaFoldDB" id="C7NPM4"/>
<name>C7NPM4_HALUD</name>
<dbReference type="HOGENOM" id="CLU_3322879_0_0_2"/>
<organism evidence="1 2">
    <name type="scientific">Halorhabdus utahensis (strain DSM 12940 / JCM 11049 / AX-2)</name>
    <dbReference type="NCBI Taxonomy" id="519442"/>
    <lineage>
        <taxon>Archaea</taxon>
        <taxon>Methanobacteriati</taxon>
        <taxon>Methanobacteriota</taxon>
        <taxon>Stenosarchaea group</taxon>
        <taxon>Halobacteria</taxon>
        <taxon>Halobacteriales</taxon>
        <taxon>Haloarculaceae</taxon>
        <taxon>Halorhabdus</taxon>
    </lineage>
</organism>